<protein>
    <submittedName>
        <fullName evidence="1">Uncharacterized protein</fullName>
    </submittedName>
</protein>
<gene>
    <name evidence="1" type="ORF">Tco_1015843</name>
</gene>
<evidence type="ECO:0000313" key="2">
    <source>
        <dbReference type="Proteomes" id="UP001151760"/>
    </source>
</evidence>
<dbReference type="EMBL" id="BQNB010017537">
    <property type="protein sequence ID" value="GJT64363.1"/>
    <property type="molecule type" value="Genomic_DNA"/>
</dbReference>
<accession>A0ABQ5FLY3</accession>
<keyword evidence="2" id="KW-1185">Reference proteome</keyword>
<comment type="caution">
    <text evidence="1">The sequence shown here is derived from an EMBL/GenBank/DDBJ whole genome shotgun (WGS) entry which is preliminary data.</text>
</comment>
<organism evidence="1 2">
    <name type="scientific">Tanacetum coccineum</name>
    <dbReference type="NCBI Taxonomy" id="301880"/>
    <lineage>
        <taxon>Eukaryota</taxon>
        <taxon>Viridiplantae</taxon>
        <taxon>Streptophyta</taxon>
        <taxon>Embryophyta</taxon>
        <taxon>Tracheophyta</taxon>
        <taxon>Spermatophyta</taxon>
        <taxon>Magnoliopsida</taxon>
        <taxon>eudicotyledons</taxon>
        <taxon>Gunneridae</taxon>
        <taxon>Pentapetalae</taxon>
        <taxon>asterids</taxon>
        <taxon>campanulids</taxon>
        <taxon>Asterales</taxon>
        <taxon>Asteraceae</taxon>
        <taxon>Asteroideae</taxon>
        <taxon>Anthemideae</taxon>
        <taxon>Anthemidinae</taxon>
        <taxon>Tanacetum</taxon>
    </lineage>
</organism>
<reference evidence="1" key="2">
    <citation type="submission" date="2022-01" db="EMBL/GenBank/DDBJ databases">
        <authorList>
            <person name="Yamashiro T."/>
            <person name="Shiraishi A."/>
            <person name="Satake H."/>
            <person name="Nakayama K."/>
        </authorList>
    </citation>
    <scope>NUCLEOTIDE SEQUENCE</scope>
</reference>
<evidence type="ECO:0000313" key="1">
    <source>
        <dbReference type="EMBL" id="GJT64363.1"/>
    </source>
</evidence>
<sequence length="100" mass="11228">MVEVVVDVQIWVVDVKNKVVVMNLRDPVAIYSWLKHVSYEAVFVVMEVLEVQALWSASFGSSSYNSMKDGSSSLLDDEEEEGEGGVALFSFLFDSFPWNV</sequence>
<dbReference type="Proteomes" id="UP001151760">
    <property type="component" value="Unassembled WGS sequence"/>
</dbReference>
<name>A0ABQ5FLY3_9ASTR</name>
<proteinExistence type="predicted"/>
<reference evidence="1" key="1">
    <citation type="journal article" date="2022" name="Int. J. Mol. Sci.">
        <title>Draft Genome of Tanacetum Coccineum: Genomic Comparison of Closely Related Tanacetum-Family Plants.</title>
        <authorList>
            <person name="Yamashiro T."/>
            <person name="Shiraishi A."/>
            <person name="Nakayama K."/>
            <person name="Satake H."/>
        </authorList>
    </citation>
    <scope>NUCLEOTIDE SEQUENCE</scope>
</reference>